<organism evidence="3 4">
    <name type="scientific">Paxillus rubicundulus Ve08.2h10</name>
    <dbReference type="NCBI Taxonomy" id="930991"/>
    <lineage>
        <taxon>Eukaryota</taxon>
        <taxon>Fungi</taxon>
        <taxon>Dikarya</taxon>
        <taxon>Basidiomycota</taxon>
        <taxon>Agaricomycotina</taxon>
        <taxon>Agaricomycetes</taxon>
        <taxon>Agaricomycetidae</taxon>
        <taxon>Boletales</taxon>
        <taxon>Paxilineae</taxon>
        <taxon>Paxillaceae</taxon>
        <taxon>Paxillus</taxon>
    </lineage>
</organism>
<sequence length="288" mass="33247">MPQTSSSGFHDAHPPMDVTLCRKVEGSLEQTSIDPQVLGPEDASNSCQPAKKRQNRRKGKQSENAEPLKRSRRRGRLEMMPGMNLDVLFYIFGFLHPMDILNLARTTKSFRQLLMRKSSAFIWKTSCKQIDGLPDCPPDLTEPQYVNLVFDPHCHRCGKVAPTIHWRLRLRYCPACRKQCLGDSKFCAAPVFFHPQAIPGEFIDRRRRRVYLVVRDTARVLHEEFKQVPVLERDAFIKRKYRQVAEIAEHAAKCEVWHRGVTEARKFELEDVRAERAEASVSSYLVSI</sequence>
<feature type="compositionally biased region" description="Basic and acidic residues" evidence="1">
    <location>
        <begin position="60"/>
        <end position="69"/>
    </location>
</feature>
<dbReference type="InterPro" id="IPR036047">
    <property type="entry name" value="F-box-like_dom_sf"/>
</dbReference>
<name>A0A0D0DZH5_9AGAM</name>
<dbReference type="HOGENOM" id="CLU_966757_0_0_1"/>
<reference evidence="3 4" key="1">
    <citation type="submission" date="2014-04" db="EMBL/GenBank/DDBJ databases">
        <authorList>
            <consortium name="DOE Joint Genome Institute"/>
            <person name="Kuo A."/>
            <person name="Kohler A."/>
            <person name="Jargeat P."/>
            <person name="Nagy L.G."/>
            <person name="Floudas D."/>
            <person name="Copeland A."/>
            <person name="Barry K.W."/>
            <person name="Cichocki N."/>
            <person name="Veneault-Fourrey C."/>
            <person name="LaButti K."/>
            <person name="Lindquist E.A."/>
            <person name="Lipzen A."/>
            <person name="Lundell T."/>
            <person name="Morin E."/>
            <person name="Murat C."/>
            <person name="Sun H."/>
            <person name="Tunlid A."/>
            <person name="Henrissat B."/>
            <person name="Grigoriev I.V."/>
            <person name="Hibbett D.S."/>
            <person name="Martin F."/>
            <person name="Nordberg H.P."/>
            <person name="Cantor M.N."/>
            <person name="Hua S.X."/>
        </authorList>
    </citation>
    <scope>NUCLEOTIDE SEQUENCE [LARGE SCALE GENOMIC DNA]</scope>
    <source>
        <strain evidence="3 4">Ve08.2h10</strain>
    </source>
</reference>
<accession>A0A0D0DZH5</accession>
<evidence type="ECO:0000313" key="3">
    <source>
        <dbReference type="EMBL" id="KIK95926.1"/>
    </source>
</evidence>
<dbReference type="AlphaFoldDB" id="A0A0D0DZH5"/>
<dbReference type="Proteomes" id="UP000054538">
    <property type="component" value="Unassembled WGS sequence"/>
</dbReference>
<evidence type="ECO:0000256" key="1">
    <source>
        <dbReference type="SAM" id="MobiDB-lite"/>
    </source>
</evidence>
<dbReference type="InterPro" id="IPR001810">
    <property type="entry name" value="F-box_dom"/>
</dbReference>
<dbReference type="Pfam" id="PF00646">
    <property type="entry name" value="F-box"/>
    <property type="match status" value="1"/>
</dbReference>
<feature type="region of interest" description="Disordered" evidence="1">
    <location>
        <begin position="32"/>
        <end position="75"/>
    </location>
</feature>
<dbReference type="STRING" id="930991.A0A0D0DZH5"/>
<evidence type="ECO:0000259" key="2">
    <source>
        <dbReference type="Pfam" id="PF00646"/>
    </source>
</evidence>
<protein>
    <recommendedName>
        <fullName evidence="2">F-box domain-containing protein</fullName>
    </recommendedName>
</protein>
<feature type="compositionally biased region" description="Basic residues" evidence="1">
    <location>
        <begin position="50"/>
        <end position="59"/>
    </location>
</feature>
<proteinExistence type="predicted"/>
<dbReference type="EMBL" id="KN825013">
    <property type="protein sequence ID" value="KIK95926.1"/>
    <property type="molecule type" value="Genomic_DNA"/>
</dbReference>
<gene>
    <name evidence="3" type="ORF">PAXRUDRAFT_826525</name>
</gene>
<keyword evidence="4" id="KW-1185">Reference proteome</keyword>
<dbReference type="SUPFAM" id="SSF81383">
    <property type="entry name" value="F-box domain"/>
    <property type="match status" value="1"/>
</dbReference>
<feature type="domain" description="F-box" evidence="2">
    <location>
        <begin position="83"/>
        <end position="116"/>
    </location>
</feature>
<reference evidence="4" key="2">
    <citation type="submission" date="2015-01" db="EMBL/GenBank/DDBJ databases">
        <title>Evolutionary Origins and Diversification of the Mycorrhizal Mutualists.</title>
        <authorList>
            <consortium name="DOE Joint Genome Institute"/>
            <consortium name="Mycorrhizal Genomics Consortium"/>
            <person name="Kohler A."/>
            <person name="Kuo A."/>
            <person name="Nagy L.G."/>
            <person name="Floudas D."/>
            <person name="Copeland A."/>
            <person name="Barry K.W."/>
            <person name="Cichocki N."/>
            <person name="Veneault-Fourrey C."/>
            <person name="LaButti K."/>
            <person name="Lindquist E.A."/>
            <person name="Lipzen A."/>
            <person name="Lundell T."/>
            <person name="Morin E."/>
            <person name="Murat C."/>
            <person name="Riley R."/>
            <person name="Ohm R."/>
            <person name="Sun H."/>
            <person name="Tunlid A."/>
            <person name="Henrissat B."/>
            <person name="Grigoriev I.V."/>
            <person name="Hibbett D.S."/>
            <person name="Martin F."/>
        </authorList>
    </citation>
    <scope>NUCLEOTIDE SEQUENCE [LARGE SCALE GENOMIC DNA]</scope>
    <source>
        <strain evidence="4">Ve08.2h10</strain>
    </source>
</reference>
<dbReference type="OrthoDB" id="2322499at2759"/>
<dbReference type="InParanoid" id="A0A0D0DZH5"/>
<evidence type="ECO:0000313" key="4">
    <source>
        <dbReference type="Proteomes" id="UP000054538"/>
    </source>
</evidence>